<evidence type="ECO:0000313" key="3">
    <source>
        <dbReference type="EMBL" id="KAJ3516524.1"/>
    </source>
</evidence>
<keyword evidence="4" id="KW-1185">Reference proteome</keyword>
<reference evidence="3" key="1">
    <citation type="submission" date="2022-07" db="EMBL/GenBank/DDBJ databases">
        <title>Genome Sequence of Agrocybe chaxingu.</title>
        <authorList>
            <person name="Buettner E."/>
        </authorList>
    </citation>
    <scope>NUCLEOTIDE SEQUENCE</scope>
    <source>
        <strain evidence="3">MP-N11</strain>
    </source>
</reference>
<dbReference type="InterPro" id="IPR046522">
    <property type="entry name" value="DUF6699"/>
</dbReference>
<proteinExistence type="predicted"/>
<feature type="domain" description="DUF6699" evidence="2">
    <location>
        <begin position="65"/>
        <end position="127"/>
    </location>
</feature>
<sequence>MSTAGNPYYFRRRTMGRAASPPTWACYEQIHDDDCSNSDSDSCSEDDEDYPDPPHAVVPPQAPMLHAQLHTQVHPRHFWNEVLGNAGRASVSGAFTERCGGDEALFSRGVVQLDFLGRRAVFEGLTKGLKGMWEIKASKVD</sequence>
<dbReference type="AlphaFoldDB" id="A0A9W8N0N2"/>
<dbReference type="OrthoDB" id="3265169at2759"/>
<feature type="compositionally biased region" description="Pro residues" evidence="1">
    <location>
        <begin position="53"/>
        <end position="62"/>
    </location>
</feature>
<evidence type="ECO:0000313" key="4">
    <source>
        <dbReference type="Proteomes" id="UP001148786"/>
    </source>
</evidence>
<dbReference type="Pfam" id="PF20415">
    <property type="entry name" value="DUF6699"/>
    <property type="match status" value="1"/>
</dbReference>
<accession>A0A9W8N0N2</accession>
<dbReference type="EMBL" id="JANKHO010000052">
    <property type="protein sequence ID" value="KAJ3516524.1"/>
    <property type="molecule type" value="Genomic_DNA"/>
</dbReference>
<evidence type="ECO:0000259" key="2">
    <source>
        <dbReference type="Pfam" id="PF20415"/>
    </source>
</evidence>
<feature type="compositionally biased region" description="Acidic residues" evidence="1">
    <location>
        <begin position="42"/>
        <end position="51"/>
    </location>
</feature>
<evidence type="ECO:0000256" key="1">
    <source>
        <dbReference type="SAM" id="MobiDB-lite"/>
    </source>
</evidence>
<feature type="region of interest" description="Disordered" evidence="1">
    <location>
        <begin position="34"/>
        <end position="67"/>
    </location>
</feature>
<dbReference type="Proteomes" id="UP001148786">
    <property type="component" value="Unassembled WGS sequence"/>
</dbReference>
<gene>
    <name evidence="3" type="ORF">NLJ89_g1068</name>
</gene>
<comment type="caution">
    <text evidence="3">The sequence shown here is derived from an EMBL/GenBank/DDBJ whole genome shotgun (WGS) entry which is preliminary data.</text>
</comment>
<protein>
    <recommendedName>
        <fullName evidence="2">DUF6699 domain-containing protein</fullName>
    </recommendedName>
</protein>
<organism evidence="3 4">
    <name type="scientific">Agrocybe chaxingu</name>
    <dbReference type="NCBI Taxonomy" id="84603"/>
    <lineage>
        <taxon>Eukaryota</taxon>
        <taxon>Fungi</taxon>
        <taxon>Dikarya</taxon>
        <taxon>Basidiomycota</taxon>
        <taxon>Agaricomycotina</taxon>
        <taxon>Agaricomycetes</taxon>
        <taxon>Agaricomycetidae</taxon>
        <taxon>Agaricales</taxon>
        <taxon>Agaricineae</taxon>
        <taxon>Strophariaceae</taxon>
        <taxon>Agrocybe</taxon>
    </lineage>
</organism>
<name>A0A9W8N0N2_9AGAR</name>